<proteinExistence type="predicted"/>
<feature type="chain" id="PRO_5006914655" evidence="1">
    <location>
        <begin position="26"/>
        <end position="191"/>
    </location>
</feature>
<evidence type="ECO:0000259" key="2">
    <source>
        <dbReference type="PROSITE" id="PS50914"/>
    </source>
</evidence>
<gene>
    <name evidence="3" type="ORF">Ljor_2198</name>
</gene>
<feature type="signal peptide" evidence="1">
    <location>
        <begin position="1"/>
        <end position="25"/>
    </location>
</feature>
<organism evidence="3 4">
    <name type="scientific">Legionella jordanis</name>
    <dbReference type="NCBI Taxonomy" id="456"/>
    <lineage>
        <taxon>Bacteria</taxon>
        <taxon>Pseudomonadati</taxon>
        <taxon>Pseudomonadota</taxon>
        <taxon>Gammaproteobacteria</taxon>
        <taxon>Legionellales</taxon>
        <taxon>Legionellaceae</taxon>
        <taxon>Legionella</taxon>
    </lineage>
</organism>
<keyword evidence="3" id="KW-0449">Lipoprotein</keyword>
<name>A0A0W0VCN0_9GAMM</name>
<dbReference type="InterPro" id="IPR007055">
    <property type="entry name" value="BON_dom"/>
</dbReference>
<dbReference type="PROSITE" id="PS51257">
    <property type="entry name" value="PROKAR_LIPOPROTEIN"/>
    <property type="match status" value="1"/>
</dbReference>
<evidence type="ECO:0000313" key="4">
    <source>
        <dbReference type="Proteomes" id="UP000055035"/>
    </source>
</evidence>
<accession>A0A0W0VCN0</accession>
<reference evidence="3 4" key="1">
    <citation type="submission" date="2015-11" db="EMBL/GenBank/DDBJ databases">
        <title>Genomic analysis of 38 Legionella species identifies large and diverse effector repertoires.</title>
        <authorList>
            <person name="Burstein D."/>
            <person name="Amaro F."/>
            <person name="Zusman T."/>
            <person name="Lifshitz Z."/>
            <person name="Cohen O."/>
            <person name="Gilbert J.A."/>
            <person name="Pupko T."/>
            <person name="Shuman H.A."/>
            <person name="Segal G."/>
        </authorList>
    </citation>
    <scope>NUCLEOTIDE SEQUENCE [LARGE SCALE GENOMIC DNA]</scope>
    <source>
        <strain evidence="3 4">BL-540</strain>
    </source>
</reference>
<dbReference type="Pfam" id="PF04972">
    <property type="entry name" value="BON"/>
    <property type="match status" value="2"/>
</dbReference>
<feature type="domain" description="BON" evidence="2">
    <location>
        <begin position="43"/>
        <end position="113"/>
    </location>
</feature>
<dbReference type="InterPro" id="IPR051686">
    <property type="entry name" value="Lipoprotein_DolP"/>
</dbReference>
<dbReference type="PANTHER" id="PTHR34606">
    <property type="entry name" value="BON DOMAIN-CONTAINING PROTEIN"/>
    <property type="match status" value="1"/>
</dbReference>
<protein>
    <submittedName>
        <fullName evidence="3">Hemolysin, lipoprotein</fullName>
    </submittedName>
</protein>
<dbReference type="RefSeq" id="WP_058471607.1">
    <property type="nucleotide sequence ID" value="NZ_CAAAIC010000001.1"/>
</dbReference>
<dbReference type="STRING" id="456.Ljor_2198"/>
<sequence>MRKQGCVILALSLGCSLLTSCLSNVWTGAMLVYDRHNIYKKVSDYELSANVHHLLYEGTLFNQRNVAIDVAVFNGDILLAGHLPNLQMREEALRRVKRVSGYRRLFNELDISNTPGNAVQDSWITTKIRSRIFADSSIDPNIFKIVTADCIVYLMGDVPVEQANRVIEIARTTQGVLRVVTLLRLYVLKTT</sequence>
<dbReference type="PANTHER" id="PTHR34606:SF15">
    <property type="entry name" value="BON DOMAIN-CONTAINING PROTEIN"/>
    <property type="match status" value="1"/>
</dbReference>
<evidence type="ECO:0000256" key="1">
    <source>
        <dbReference type="SAM" id="SignalP"/>
    </source>
</evidence>
<dbReference type="PATRIC" id="fig|456.5.peg.2367"/>
<keyword evidence="1" id="KW-0732">Signal</keyword>
<dbReference type="PROSITE" id="PS50914">
    <property type="entry name" value="BON"/>
    <property type="match status" value="2"/>
</dbReference>
<dbReference type="AlphaFoldDB" id="A0A0W0VCN0"/>
<dbReference type="Proteomes" id="UP000055035">
    <property type="component" value="Unassembled WGS sequence"/>
</dbReference>
<dbReference type="EMBL" id="LNYJ01000011">
    <property type="protein sequence ID" value="KTD17892.1"/>
    <property type="molecule type" value="Genomic_DNA"/>
</dbReference>
<dbReference type="OrthoDB" id="9783990at2"/>
<evidence type="ECO:0000313" key="3">
    <source>
        <dbReference type="EMBL" id="KTD17892.1"/>
    </source>
</evidence>
<comment type="caution">
    <text evidence="3">The sequence shown here is derived from an EMBL/GenBank/DDBJ whole genome shotgun (WGS) entry which is preliminary data.</text>
</comment>
<feature type="domain" description="BON" evidence="2">
    <location>
        <begin position="120"/>
        <end position="189"/>
    </location>
</feature>
<keyword evidence="4" id="KW-1185">Reference proteome</keyword>